<dbReference type="AlphaFoldDB" id="A0A5C5U7E1"/>
<evidence type="ECO:0000256" key="1">
    <source>
        <dbReference type="ARBA" id="ARBA00022679"/>
    </source>
</evidence>
<gene>
    <name evidence="2" type="ORF">FQY83_08870</name>
</gene>
<dbReference type="InterPro" id="IPR023606">
    <property type="entry name" value="CoA-Trfase_III_dom_1_sf"/>
</dbReference>
<name>A0A5C5U7E1_9GAMM</name>
<dbReference type="Proteomes" id="UP000319980">
    <property type="component" value="Unassembled WGS sequence"/>
</dbReference>
<organism evidence="2 3">
    <name type="scientific">Luteimonas marina</name>
    <dbReference type="NCBI Taxonomy" id="488485"/>
    <lineage>
        <taxon>Bacteria</taxon>
        <taxon>Pseudomonadati</taxon>
        <taxon>Pseudomonadota</taxon>
        <taxon>Gammaproteobacteria</taxon>
        <taxon>Lysobacterales</taxon>
        <taxon>Lysobacteraceae</taxon>
        <taxon>Luteimonas</taxon>
    </lineage>
</organism>
<keyword evidence="1 2" id="KW-0808">Transferase</keyword>
<dbReference type="Gene3D" id="3.40.50.10540">
    <property type="entry name" value="Crotonobetainyl-coa:carnitine coa-transferase, domain 1"/>
    <property type="match status" value="1"/>
</dbReference>
<proteinExistence type="predicted"/>
<keyword evidence="3" id="KW-1185">Reference proteome</keyword>
<dbReference type="Pfam" id="PF02515">
    <property type="entry name" value="CoA_transf_3"/>
    <property type="match status" value="1"/>
</dbReference>
<reference evidence="2 3" key="1">
    <citation type="journal article" date="2008" name="Int. J. Syst. Evol. Microbiol.">
        <title>Luteimonas marina sp. nov., isolated from seawater.</title>
        <authorList>
            <person name="Baik K.S."/>
            <person name="Park S.C."/>
            <person name="Kim M.S."/>
            <person name="Kim E.M."/>
            <person name="Park C."/>
            <person name="Chun J."/>
            <person name="Seong C.N."/>
        </authorList>
    </citation>
    <scope>NUCLEOTIDE SEQUENCE [LARGE SCALE GENOMIC DNA]</scope>
    <source>
        <strain evidence="2 3">FR1330</strain>
    </source>
</reference>
<comment type="caution">
    <text evidence="2">The sequence shown here is derived from an EMBL/GenBank/DDBJ whole genome shotgun (WGS) entry which is preliminary data.</text>
</comment>
<dbReference type="InterPro" id="IPR003673">
    <property type="entry name" value="CoA-Trfase_fam_III"/>
</dbReference>
<dbReference type="OrthoDB" id="9058532at2"/>
<dbReference type="RefSeq" id="WP_146387177.1">
    <property type="nucleotide sequence ID" value="NZ_VOHK01000003.1"/>
</dbReference>
<dbReference type="InterPro" id="IPR044855">
    <property type="entry name" value="CoA-Trfase_III_dom3_sf"/>
</dbReference>
<dbReference type="Gene3D" id="3.30.1540.10">
    <property type="entry name" value="formyl-coa transferase, domain 3"/>
    <property type="match status" value="1"/>
</dbReference>
<dbReference type="EMBL" id="VOHK01000003">
    <property type="protein sequence ID" value="TWT21442.1"/>
    <property type="molecule type" value="Genomic_DNA"/>
</dbReference>
<dbReference type="PANTHER" id="PTHR48207">
    <property type="entry name" value="SUCCINATE--HYDROXYMETHYLGLUTARATE COA-TRANSFERASE"/>
    <property type="match status" value="1"/>
</dbReference>
<accession>A0A5C5U7E1</accession>
<dbReference type="InterPro" id="IPR050483">
    <property type="entry name" value="CoA-transferase_III_domain"/>
</dbReference>
<protein>
    <submittedName>
        <fullName evidence="2">CoA transferase</fullName>
    </submittedName>
</protein>
<dbReference type="SUPFAM" id="SSF89796">
    <property type="entry name" value="CoA-transferase family III (CaiB/BaiF)"/>
    <property type="match status" value="1"/>
</dbReference>
<dbReference type="GO" id="GO:0008410">
    <property type="term" value="F:CoA-transferase activity"/>
    <property type="evidence" value="ECO:0007669"/>
    <property type="project" value="TreeGrafter"/>
</dbReference>
<dbReference type="PANTHER" id="PTHR48207:SF3">
    <property type="entry name" value="SUCCINATE--HYDROXYMETHYLGLUTARATE COA-TRANSFERASE"/>
    <property type="match status" value="1"/>
</dbReference>
<evidence type="ECO:0000313" key="2">
    <source>
        <dbReference type="EMBL" id="TWT21442.1"/>
    </source>
</evidence>
<sequence>MKTPEAGDAIAAAPRRGPLHGLVVLDITRVVAGPYCSMILADLGARVIKIEHPDDPDYVRGFPPFVGEGDDRFSAFFAQYNRHKEGITLNLKHEAGRELLKQLVARADVLVENFRPGTMERFGVGYDTLRAVNPKLVYAAISGFGQTGPNALRPGFDNSGQATGGLWSMNGYPDRTPVRVGTIIGDVSATLFAAIGVLAAVREAERTGQGQMVDVSQQDAVLALTENAVVKYTVDGEIAGPLGNDHPFVRPYGQFPCRDGHVFFGGYNDKLWALSCRKFGTPDLVSDPEIDTMAKRFDPEVYARRVKPVVENWFRERSKAELEAMAGDDIPLCAVKNIREVVEDPHIAAREMIVDVDYPQGRIGMFGTPIKLSRTQAQASGRAPNVGQHNAEVYADLLGIDAESLQRLKSSGVV</sequence>
<evidence type="ECO:0000313" key="3">
    <source>
        <dbReference type="Proteomes" id="UP000319980"/>
    </source>
</evidence>